<protein>
    <submittedName>
        <fullName evidence="1">Uncharacterized protein</fullName>
    </submittedName>
</protein>
<dbReference type="AlphaFoldDB" id="A0A2H0YX43"/>
<accession>A0A2H0YX43</accession>
<organism evidence="1 2">
    <name type="scientific">Candidatus Kerfeldbacteria bacterium CG08_land_8_20_14_0_20_40_16</name>
    <dbReference type="NCBI Taxonomy" id="2014244"/>
    <lineage>
        <taxon>Bacteria</taxon>
        <taxon>Candidatus Kerfeldiibacteriota</taxon>
    </lineage>
</organism>
<evidence type="ECO:0000313" key="2">
    <source>
        <dbReference type="Proteomes" id="UP000231542"/>
    </source>
</evidence>
<name>A0A2H0YX43_9BACT</name>
<evidence type="ECO:0000313" key="1">
    <source>
        <dbReference type="EMBL" id="PIS42859.1"/>
    </source>
</evidence>
<proteinExistence type="predicted"/>
<sequence>MTKVIYRLSISFIIAAFTVMMVFPLQTVYAGALTTPRDYLKRLDPSLVAGEQHQVFFTTLGAVTGGVGVNKVILVFPDADDAKWCYTVGTGDLVITGITDPTGGTETATVLPGTLTGACTQGSGASSYDTITVSGVNDLTATTKYGVRIAEATSTKLGTPLASTTGLITVKTNNGTSDVDTGTLAVDIITDDEIAVSATVNPLLTVELDTNTCALATLDTTNVNKCAIQSTVTTNAGSGYISMAYFNATLTNAASATIPVTTGGNIVAGTEEYGVSTEDTDATIVTWSPASCTTGAATSDATALTTSEQSFAKSAGPVSAEQMTLCHMASITATTDAGVYTSTTTMATTALF</sequence>
<reference evidence="1 2" key="1">
    <citation type="submission" date="2017-09" db="EMBL/GenBank/DDBJ databases">
        <title>Depth-based differentiation of microbial function through sediment-hosted aquifers and enrichment of novel symbionts in the deep terrestrial subsurface.</title>
        <authorList>
            <person name="Probst A.J."/>
            <person name="Ladd B."/>
            <person name="Jarett J.K."/>
            <person name="Geller-Mcgrath D.E."/>
            <person name="Sieber C.M."/>
            <person name="Emerson J.B."/>
            <person name="Anantharaman K."/>
            <person name="Thomas B.C."/>
            <person name="Malmstrom R."/>
            <person name="Stieglmeier M."/>
            <person name="Klingl A."/>
            <person name="Woyke T."/>
            <person name="Ryan C.M."/>
            <person name="Banfield J.F."/>
        </authorList>
    </citation>
    <scope>NUCLEOTIDE SEQUENCE [LARGE SCALE GENOMIC DNA]</scope>
    <source>
        <strain evidence="1">CG08_land_8_20_14_0_20_40_16</strain>
    </source>
</reference>
<comment type="caution">
    <text evidence="1">The sequence shown here is derived from an EMBL/GenBank/DDBJ whole genome shotgun (WGS) entry which is preliminary data.</text>
</comment>
<dbReference type="Proteomes" id="UP000231542">
    <property type="component" value="Unassembled WGS sequence"/>
</dbReference>
<dbReference type="EMBL" id="PEXU01000015">
    <property type="protein sequence ID" value="PIS42859.1"/>
    <property type="molecule type" value="Genomic_DNA"/>
</dbReference>
<gene>
    <name evidence="1" type="ORF">COT24_01395</name>
</gene>